<comment type="caution">
    <text evidence="2">The sequence shown here is derived from an EMBL/GenBank/DDBJ whole genome shotgun (WGS) entry which is preliminary data.</text>
</comment>
<evidence type="ECO:0000256" key="1">
    <source>
        <dbReference type="SAM" id="SignalP"/>
    </source>
</evidence>
<evidence type="ECO:0000313" key="2">
    <source>
        <dbReference type="EMBL" id="GBO42106.1"/>
    </source>
</evidence>
<evidence type="ECO:0008006" key="4">
    <source>
        <dbReference type="Google" id="ProtNLM"/>
    </source>
</evidence>
<name>A0A4Y2WZ58_ARAVE</name>
<feature type="chain" id="PRO_5021486347" description="GDNF/GAS1 domain-containing protein" evidence="1">
    <location>
        <begin position="17"/>
        <end position="131"/>
    </location>
</feature>
<feature type="signal peptide" evidence="1">
    <location>
        <begin position="1"/>
        <end position="16"/>
    </location>
</feature>
<dbReference type="EMBL" id="BGPR01068064">
    <property type="protein sequence ID" value="GBO42106.1"/>
    <property type="molecule type" value="Genomic_DNA"/>
</dbReference>
<keyword evidence="1" id="KW-0732">Signal</keyword>
<dbReference type="AlphaFoldDB" id="A0A4Y2WZ58"/>
<protein>
    <recommendedName>
        <fullName evidence="4">GDNF/GAS1 domain-containing protein</fullName>
    </recommendedName>
</protein>
<gene>
    <name evidence="2" type="ORF">AVEN_113491_1</name>
</gene>
<sequence>MFLVCSFLPIFTEGLAYYAETGCQKPGDVTPCDYEEDRQVLECENVFERRHTECLRKILKDTKLQRCCQLQQLGHSPNFRTTPAGQHLVPMSYLTSAIIHGGSSVKSGLEPGALRRRDLTTRPPQPYCYLR</sequence>
<reference evidence="2 3" key="1">
    <citation type="journal article" date="2019" name="Sci. Rep.">
        <title>Orb-weaving spider Araneus ventricosus genome elucidates the spidroin gene catalogue.</title>
        <authorList>
            <person name="Kono N."/>
            <person name="Nakamura H."/>
            <person name="Ohtoshi R."/>
            <person name="Moran D.A.P."/>
            <person name="Shinohara A."/>
            <person name="Yoshida Y."/>
            <person name="Fujiwara M."/>
            <person name="Mori M."/>
            <person name="Tomita M."/>
            <person name="Arakawa K."/>
        </authorList>
    </citation>
    <scope>NUCLEOTIDE SEQUENCE [LARGE SCALE GENOMIC DNA]</scope>
</reference>
<evidence type="ECO:0000313" key="3">
    <source>
        <dbReference type="Proteomes" id="UP000499080"/>
    </source>
</evidence>
<accession>A0A4Y2WZ58</accession>
<dbReference type="Proteomes" id="UP000499080">
    <property type="component" value="Unassembled WGS sequence"/>
</dbReference>
<keyword evidence="3" id="KW-1185">Reference proteome</keyword>
<proteinExistence type="predicted"/>
<organism evidence="2 3">
    <name type="scientific">Araneus ventricosus</name>
    <name type="common">Orbweaver spider</name>
    <name type="synonym">Epeira ventricosa</name>
    <dbReference type="NCBI Taxonomy" id="182803"/>
    <lineage>
        <taxon>Eukaryota</taxon>
        <taxon>Metazoa</taxon>
        <taxon>Ecdysozoa</taxon>
        <taxon>Arthropoda</taxon>
        <taxon>Chelicerata</taxon>
        <taxon>Arachnida</taxon>
        <taxon>Araneae</taxon>
        <taxon>Araneomorphae</taxon>
        <taxon>Entelegynae</taxon>
        <taxon>Araneoidea</taxon>
        <taxon>Araneidae</taxon>
        <taxon>Araneus</taxon>
    </lineage>
</organism>